<comment type="caution">
    <text evidence="1">The sequence shown here is derived from an EMBL/GenBank/DDBJ whole genome shotgun (WGS) entry which is preliminary data.</text>
</comment>
<sequence length="98" mass="10646">MQMGWFGAALPARSGPTNFGGEWEQLMPSRGQHVSQERGRAKGGQNGEMRTPICVNLCSLVSSAQNVYLQVFRRDCVTRRVCNPSSLCGLCSTPVPST</sequence>
<keyword evidence="2" id="KW-1185">Reference proteome</keyword>
<organism evidence="1 2">
    <name type="scientific">Protopolystoma xenopodis</name>
    <dbReference type="NCBI Taxonomy" id="117903"/>
    <lineage>
        <taxon>Eukaryota</taxon>
        <taxon>Metazoa</taxon>
        <taxon>Spiralia</taxon>
        <taxon>Lophotrochozoa</taxon>
        <taxon>Platyhelminthes</taxon>
        <taxon>Monogenea</taxon>
        <taxon>Polyopisthocotylea</taxon>
        <taxon>Polystomatidea</taxon>
        <taxon>Polystomatidae</taxon>
        <taxon>Protopolystoma</taxon>
    </lineage>
</organism>
<feature type="non-terminal residue" evidence="1">
    <location>
        <position position="98"/>
    </location>
</feature>
<accession>A0A3S5AYE3</accession>
<dbReference type="Proteomes" id="UP000784294">
    <property type="component" value="Unassembled WGS sequence"/>
</dbReference>
<dbReference type="EMBL" id="CAAALY010095097">
    <property type="protein sequence ID" value="VEL28438.1"/>
    <property type="molecule type" value="Genomic_DNA"/>
</dbReference>
<proteinExistence type="predicted"/>
<reference evidence="1" key="1">
    <citation type="submission" date="2018-11" db="EMBL/GenBank/DDBJ databases">
        <authorList>
            <consortium name="Pathogen Informatics"/>
        </authorList>
    </citation>
    <scope>NUCLEOTIDE SEQUENCE</scope>
</reference>
<dbReference type="AlphaFoldDB" id="A0A3S5AYE3"/>
<gene>
    <name evidence="1" type="ORF">PXEA_LOCUS21878</name>
</gene>
<evidence type="ECO:0000313" key="1">
    <source>
        <dbReference type="EMBL" id="VEL28438.1"/>
    </source>
</evidence>
<name>A0A3S5AYE3_9PLAT</name>
<protein>
    <submittedName>
        <fullName evidence="1">Uncharacterized protein</fullName>
    </submittedName>
</protein>
<evidence type="ECO:0000313" key="2">
    <source>
        <dbReference type="Proteomes" id="UP000784294"/>
    </source>
</evidence>